<gene>
    <name evidence="2" type="ORF">RM552_03360</name>
</gene>
<dbReference type="PANTHER" id="PTHR12558:SF13">
    <property type="entry name" value="CELL DIVISION CYCLE PROTEIN 27 HOMOLOG"/>
    <property type="match status" value="1"/>
</dbReference>
<dbReference type="RefSeq" id="WP_311367375.1">
    <property type="nucleotide sequence ID" value="NZ_JAVRHX010000001.1"/>
</dbReference>
<proteinExistence type="predicted"/>
<dbReference type="InterPro" id="IPR011990">
    <property type="entry name" value="TPR-like_helical_dom_sf"/>
</dbReference>
<evidence type="ECO:0000256" key="1">
    <source>
        <dbReference type="SAM" id="SignalP"/>
    </source>
</evidence>
<evidence type="ECO:0000313" key="3">
    <source>
        <dbReference type="Proteomes" id="UP001253545"/>
    </source>
</evidence>
<protein>
    <submittedName>
        <fullName evidence="2">Tetratricopeptide repeat protein</fullName>
    </submittedName>
</protein>
<dbReference type="Pfam" id="PF13432">
    <property type="entry name" value="TPR_16"/>
    <property type="match status" value="1"/>
</dbReference>
<dbReference type="SMART" id="SM00028">
    <property type="entry name" value="TPR"/>
    <property type="match status" value="2"/>
</dbReference>
<name>A0ABU2ZMN0_9ALTE</name>
<dbReference type="Gene3D" id="1.25.40.10">
    <property type="entry name" value="Tetratricopeptide repeat domain"/>
    <property type="match status" value="2"/>
</dbReference>
<keyword evidence="1" id="KW-0732">Signal</keyword>
<dbReference type="EMBL" id="JAVRHX010000001">
    <property type="protein sequence ID" value="MDT0593880.1"/>
    <property type="molecule type" value="Genomic_DNA"/>
</dbReference>
<feature type="signal peptide" evidence="1">
    <location>
        <begin position="1"/>
        <end position="28"/>
    </location>
</feature>
<dbReference type="SUPFAM" id="SSF48452">
    <property type="entry name" value="TPR-like"/>
    <property type="match status" value="1"/>
</dbReference>
<comment type="caution">
    <text evidence="2">The sequence shown here is derived from an EMBL/GenBank/DDBJ whole genome shotgun (WGS) entry which is preliminary data.</text>
</comment>
<dbReference type="InterPro" id="IPR019734">
    <property type="entry name" value="TPR_rpt"/>
</dbReference>
<dbReference type="Proteomes" id="UP001253545">
    <property type="component" value="Unassembled WGS sequence"/>
</dbReference>
<organism evidence="2 3">
    <name type="scientific">Glaciecola petra</name>
    <dbReference type="NCBI Taxonomy" id="3075602"/>
    <lineage>
        <taxon>Bacteria</taxon>
        <taxon>Pseudomonadati</taxon>
        <taxon>Pseudomonadota</taxon>
        <taxon>Gammaproteobacteria</taxon>
        <taxon>Alteromonadales</taxon>
        <taxon>Alteromonadaceae</taxon>
        <taxon>Glaciecola</taxon>
    </lineage>
</organism>
<sequence>MKKFNAIKNTFVSIGMVTLATLTTTVNAQQIPIDCPGYELPKTKLLGERAGKKLNSAYEVYQDPEIEEQARIAQTVEMLGEIEAKEPYDQAYVEQFMGKLMISIDGKMNDAYVVLKRATERNALNDKDQADMLKLMGDLSLQEEKFSEAISWYDKWMEFTCKETPEVYLRSAQANFNIKKYDEAIAQADNSIRVNEEIDKRPYVLKLGAYHETKRYNDAVKVAEILVELLPEEGEWWARLGFLYMLVEDFDSALATMSVAYDQGFLSKKNEIRALAQLYAQKEIPIKSAELQKKYMDTGLLDNGAKDLATLANVYLAARETKEAAKYYGQAGAKDPDPEYFRKQGVMLMQSEDYVSAIGALTKALDNGAEEGKTHYSLMEANFYAGRFRAANVHAKEAIKDPQLRRSARAWLPYIKQKADARGIKL</sequence>
<feature type="chain" id="PRO_5046667741" evidence="1">
    <location>
        <begin position="29"/>
        <end position="426"/>
    </location>
</feature>
<evidence type="ECO:0000313" key="2">
    <source>
        <dbReference type="EMBL" id="MDT0593880.1"/>
    </source>
</evidence>
<dbReference type="PANTHER" id="PTHR12558">
    <property type="entry name" value="CELL DIVISION CYCLE 16,23,27"/>
    <property type="match status" value="1"/>
</dbReference>
<reference evidence="2 3" key="1">
    <citation type="submission" date="2023-09" db="EMBL/GenBank/DDBJ databases">
        <authorList>
            <person name="Rey-Velasco X."/>
        </authorList>
    </citation>
    <scope>NUCLEOTIDE SEQUENCE [LARGE SCALE GENOMIC DNA]</scope>
    <source>
        <strain evidence="2 3">P117</strain>
    </source>
</reference>
<accession>A0ABU2ZMN0</accession>
<keyword evidence="3" id="KW-1185">Reference proteome</keyword>